<evidence type="ECO:0000256" key="4">
    <source>
        <dbReference type="ARBA" id="ARBA00022643"/>
    </source>
</evidence>
<dbReference type="Proteomes" id="UP000509345">
    <property type="component" value="Plasmid unnamed1"/>
</dbReference>
<dbReference type="Pfam" id="PF10590">
    <property type="entry name" value="PNP_phzG_C"/>
    <property type="match status" value="1"/>
</dbReference>
<feature type="region of interest" description="Disordered" evidence="6">
    <location>
        <begin position="1"/>
        <end position="41"/>
    </location>
</feature>
<evidence type="ECO:0000256" key="2">
    <source>
        <dbReference type="ARBA" id="ARBA00007301"/>
    </source>
</evidence>
<dbReference type="RefSeq" id="WP_176145785.1">
    <property type="nucleotide sequence ID" value="NZ_CP054927.1"/>
</dbReference>
<dbReference type="PANTHER" id="PTHR10851">
    <property type="entry name" value="PYRIDOXINE-5-PHOSPHATE OXIDASE"/>
    <property type="match status" value="1"/>
</dbReference>
<keyword evidence="5 9" id="KW-0560">Oxidoreductase</keyword>
<comment type="similarity">
    <text evidence="2">Belongs to the pyridoxamine 5'-phosphate oxidase family.</text>
</comment>
<feature type="compositionally biased region" description="Polar residues" evidence="6">
    <location>
        <begin position="1"/>
        <end position="10"/>
    </location>
</feature>
<evidence type="ECO:0000259" key="7">
    <source>
        <dbReference type="Pfam" id="PF01243"/>
    </source>
</evidence>
<dbReference type="Pfam" id="PF01243">
    <property type="entry name" value="PNPOx_N"/>
    <property type="match status" value="1"/>
</dbReference>
<dbReference type="AlphaFoldDB" id="A0A7H8N0R7"/>
<dbReference type="EMBL" id="CP054927">
    <property type="protein sequence ID" value="QKW47913.1"/>
    <property type="molecule type" value="Genomic_DNA"/>
</dbReference>
<reference evidence="9 10" key="1">
    <citation type="submission" date="2020-06" db="EMBL/GenBank/DDBJ databases">
        <title>Genome mining for natural products.</title>
        <authorList>
            <person name="Zhang B."/>
            <person name="Shi J."/>
            <person name="Ge H."/>
        </authorList>
    </citation>
    <scope>NUCLEOTIDE SEQUENCE [LARGE SCALE GENOMIC DNA]</scope>
    <source>
        <strain evidence="9 10">NA06532</strain>
        <plasmid evidence="9 10">unnamed1</plasmid>
    </source>
</reference>
<evidence type="ECO:0000256" key="5">
    <source>
        <dbReference type="ARBA" id="ARBA00023002"/>
    </source>
</evidence>
<accession>A0A7H8N0R7</accession>
<dbReference type="PANTHER" id="PTHR10851:SF0">
    <property type="entry name" value="PYRIDOXINE-5'-PHOSPHATE OXIDASE"/>
    <property type="match status" value="1"/>
</dbReference>
<dbReference type="EC" id="1.4.3.5" evidence="9"/>
<dbReference type="Gene3D" id="2.30.110.10">
    <property type="entry name" value="Electron Transport, Fmn-binding Protein, Chain A"/>
    <property type="match status" value="1"/>
</dbReference>
<evidence type="ECO:0000256" key="1">
    <source>
        <dbReference type="ARBA" id="ARBA00001917"/>
    </source>
</evidence>
<dbReference type="InterPro" id="IPR011576">
    <property type="entry name" value="Pyridox_Oxase_N"/>
</dbReference>
<dbReference type="SUPFAM" id="SSF50475">
    <property type="entry name" value="FMN-binding split barrel"/>
    <property type="match status" value="1"/>
</dbReference>
<feature type="domain" description="Pyridoxamine 5'-phosphate oxidase N-terminal" evidence="7">
    <location>
        <begin position="80"/>
        <end position="185"/>
    </location>
</feature>
<dbReference type="InterPro" id="IPR012349">
    <property type="entry name" value="Split_barrel_FMN-bd"/>
</dbReference>
<comment type="cofactor">
    <cofactor evidence="1">
        <name>FMN</name>
        <dbReference type="ChEBI" id="CHEBI:58210"/>
    </cofactor>
</comment>
<keyword evidence="9" id="KW-0614">Plasmid</keyword>
<dbReference type="InterPro" id="IPR019576">
    <property type="entry name" value="Pyridoxamine_oxidase_dimer_C"/>
</dbReference>
<dbReference type="GeneID" id="87636662"/>
<sequence>MTDTTGTTPFPDSPDAPIAKQHQNPGPPTSAGRAKPYSGYGPVARMLSGPPPMGRALPAFNTDVVPDSPAELFVQWLAEAKDAGVLDPHAVTLATAGTNGMPDARIVLLRDLDLTTCGWVFATDSTSPKGTQLAENPAAAMSLYWPRQGRQIRIRGTVRAWEPAACADEFRTRPPNLKIASLVGRQSEPLQTPAEYDQAVLQATELLNTHPDVAPPDHTLYTLRAQETEFWQADRGQRHVRLHYAQAGPAWHRTLLWP</sequence>
<dbReference type="GO" id="GO:0004733">
    <property type="term" value="F:pyridoxamine phosphate oxidase activity"/>
    <property type="evidence" value="ECO:0007669"/>
    <property type="project" value="UniProtKB-EC"/>
</dbReference>
<evidence type="ECO:0000256" key="6">
    <source>
        <dbReference type="SAM" id="MobiDB-lite"/>
    </source>
</evidence>
<organism evidence="9 10">
    <name type="scientific">Streptomyces microflavus</name>
    <name type="common">Streptomyces lipmanii</name>
    <dbReference type="NCBI Taxonomy" id="1919"/>
    <lineage>
        <taxon>Bacteria</taxon>
        <taxon>Bacillati</taxon>
        <taxon>Actinomycetota</taxon>
        <taxon>Actinomycetes</taxon>
        <taxon>Kitasatosporales</taxon>
        <taxon>Streptomycetaceae</taxon>
        <taxon>Streptomyces</taxon>
    </lineage>
</organism>
<dbReference type="NCBIfam" id="NF004231">
    <property type="entry name" value="PRK05679.1"/>
    <property type="match status" value="1"/>
</dbReference>
<proteinExistence type="inferred from homology"/>
<evidence type="ECO:0000259" key="8">
    <source>
        <dbReference type="Pfam" id="PF10590"/>
    </source>
</evidence>
<dbReference type="GO" id="GO:0010181">
    <property type="term" value="F:FMN binding"/>
    <property type="evidence" value="ECO:0007669"/>
    <property type="project" value="InterPro"/>
</dbReference>
<name>A0A7H8N0R7_STRMI</name>
<evidence type="ECO:0000313" key="10">
    <source>
        <dbReference type="Proteomes" id="UP000509345"/>
    </source>
</evidence>
<gene>
    <name evidence="9" type="ORF">HUT09_35955</name>
</gene>
<keyword evidence="3" id="KW-0285">Flavoprotein</keyword>
<evidence type="ECO:0000313" key="9">
    <source>
        <dbReference type="EMBL" id="QKW47913.1"/>
    </source>
</evidence>
<evidence type="ECO:0000256" key="3">
    <source>
        <dbReference type="ARBA" id="ARBA00022630"/>
    </source>
</evidence>
<geneLocation type="plasmid" evidence="9 10">
    <name>unnamed1</name>
</geneLocation>
<feature type="domain" description="Pyridoxine 5'-phosphate oxidase dimerisation C-terminal" evidence="8">
    <location>
        <begin position="220"/>
        <end position="258"/>
    </location>
</feature>
<dbReference type="GO" id="GO:0008615">
    <property type="term" value="P:pyridoxine biosynthetic process"/>
    <property type="evidence" value="ECO:0007669"/>
    <property type="project" value="InterPro"/>
</dbReference>
<protein>
    <submittedName>
        <fullName evidence="9">Pyridoxal 5'-phosphate synthase</fullName>
        <ecNumber evidence="9">1.4.3.5</ecNumber>
    </submittedName>
</protein>
<dbReference type="InterPro" id="IPR000659">
    <property type="entry name" value="Pyridox_Oxase"/>
</dbReference>
<keyword evidence="4" id="KW-0288">FMN</keyword>